<dbReference type="EMBL" id="CAJVPU010015336">
    <property type="protein sequence ID" value="CAG8646212.1"/>
    <property type="molecule type" value="Genomic_DNA"/>
</dbReference>
<keyword evidence="2" id="KW-1185">Reference proteome</keyword>
<feature type="non-terminal residue" evidence="1">
    <location>
        <position position="219"/>
    </location>
</feature>
<accession>A0ACA9NE84</accession>
<gene>
    <name evidence="1" type="ORF">DHETER_LOCUS9076</name>
</gene>
<organism evidence="1 2">
    <name type="scientific">Dentiscutata heterogama</name>
    <dbReference type="NCBI Taxonomy" id="1316150"/>
    <lineage>
        <taxon>Eukaryota</taxon>
        <taxon>Fungi</taxon>
        <taxon>Fungi incertae sedis</taxon>
        <taxon>Mucoromycota</taxon>
        <taxon>Glomeromycotina</taxon>
        <taxon>Glomeromycetes</taxon>
        <taxon>Diversisporales</taxon>
        <taxon>Gigasporaceae</taxon>
        <taxon>Dentiscutata</taxon>
    </lineage>
</organism>
<proteinExistence type="predicted"/>
<reference evidence="1" key="1">
    <citation type="submission" date="2021-06" db="EMBL/GenBank/DDBJ databases">
        <authorList>
            <person name="Kallberg Y."/>
            <person name="Tangrot J."/>
            <person name="Rosling A."/>
        </authorList>
    </citation>
    <scope>NUCLEOTIDE SEQUENCE</scope>
    <source>
        <strain evidence="1">IL203A</strain>
    </source>
</reference>
<evidence type="ECO:0000313" key="2">
    <source>
        <dbReference type="Proteomes" id="UP000789702"/>
    </source>
</evidence>
<sequence>MSTEMSNNNTFLDFLNQGNKIEDVEVVLSVIDRNEIFKPMVNAQGIINDLITSPIRRAGNKRIKRPLNKFMVFKKSLKKLIETSSNIPRKHRMRQITQVASKFWNSASNEQKEPFEAIAKDVKLLHKTMFPGYSYAPTIKRPQDPFINLTGKSSHVGPVLIESVEDSEDSKQPVEEQKTLDVSQQESNLINSYCLFEGQHFVGKCVSSNGNEIAKENED</sequence>
<name>A0ACA9NE84_9GLOM</name>
<evidence type="ECO:0000313" key="1">
    <source>
        <dbReference type="EMBL" id="CAG8646212.1"/>
    </source>
</evidence>
<comment type="caution">
    <text evidence="1">The sequence shown here is derived from an EMBL/GenBank/DDBJ whole genome shotgun (WGS) entry which is preliminary data.</text>
</comment>
<protein>
    <submittedName>
        <fullName evidence="1">3989_t:CDS:1</fullName>
    </submittedName>
</protein>
<dbReference type="Proteomes" id="UP000789702">
    <property type="component" value="Unassembled WGS sequence"/>
</dbReference>